<proteinExistence type="predicted"/>
<accession>A0A656AWF4</accession>
<sequence length="38" mass="4594">MLLMRHLVMQHPTIYDGRHKHEWMKTAEYKASNLNLSL</sequence>
<dbReference type="EMBL" id="CWQY01000083">
    <property type="protein sequence ID" value="CSD44018.1"/>
    <property type="molecule type" value="Genomic_DNA"/>
</dbReference>
<organism evidence="1 2">
    <name type="scientific">Vibrio cholerae</name>
    <dbReference type="NCBI Taxonomy" id="666"/>
    <lineage>
        <taxon>Bacteria</taxon>
        <taxon>Pseudomonadati</taxon>
        <taxon>Pseudomonadota</taxon>
        <taxon>Gammaproteobacteria</taxon>
        <taxon>Vibrionales</taxon>
        <taxon>Vibrionaceae</taxon>
        <taxon>Vibrio</taxon>
    </lineage>
</organism>
<reference evidence="1 2" key="1">
    <citation type="submission" date="2015-07" db="EMBL/GenBank/DDBJ databases">
        <authorList>
            <consortium name="Pathogen Informatics"/>
        </authorList>
    </citation>
    <scope>NUCLEOTIDE SEQUENCE [LARGE SCALE GENOMIC DNA]</scope>
    <source>
        <strain evidence="1 2">A316</strain>
    </source>
</reference>
<gene>
    <name evidence="1" type="ORF">ERS013200_04169</name>
</gene>
<dbReference type="Proteomes" id="UP000041770">
    <property type="component" value="Unassembled WGS sequence"/>
</dbReference>
<protein>
    <submittedName>
        <fullName evidence="1">Uncharacterized protein</fullName>
    </submittedName>
</protein>
<dbReference type="AlphaFoldDB" id="A0A656AWF4"/>
<evidence type="ECO:0000313" key="1">
    <source>
        <dbReference type="EMBL" id="CSD44018.1"/>
    </source>
</evidence>
<evidence type="ECO:0000313" key="2">
    <source>
        <dbReference type="Proteomes" id="UP000041770"/>
    </source>
</evidence>
<name>A0A656AWF4_VIBCL</name>